<feature type="domain" description="Mce/MlaD" evidence="3">
    <location>
        <begin position="42"/>
        <end position="119"/>
    </location>
</feature>
<dbReference type="PANTHER" id="PTHR33371">
    <property type="entry name" value="INTERMEMBRANE PHOSPHOLIPID TRANSPORT SYSTEM BINDING PROTEIN MLAD-RELATED"/>
    <property type="match status" value="1"/>
</dbReference>
<keyword evidence="6" id="KW-1185">Reference proteome</keyword>
<reference evidence="5 6" key="1">
    <citation type="journal article" date="2015" name="Int. J. Syst. Evol. Microbiol.">
        <title>Amycolatopsis rhabdoformis sp. nov., an actinomycete isolated from a tropical forest soil.</title>
        <authorList>
            <person name="Souza W.R."/>
            <person name="Silva R.E."/>
            <person name="Goodfellow M."/>
            <person name="Busarakam K."/>
            <person name="Figueiro F.S."/>
            <person name="Ferreira D."/>
            <person name="Rodrigues-Filho E."/>
            <person name="Moraes L.A.B."/>
            <person name="Zucchi T.D."/>
        </authorList>
    </citation>
    <scope>NUCLEOTIDE SEQUENCE [LARGE SCALE GENOMIC DNA]</scope>
    <source>
        <strain evidence="5 6">NCIMB 14900</strain>
    </source>
</reference>
<dbReference type="Proteomes" id="UP001330812">
    <property type="component" value="Chromosome"/>
</dbReference>
<organism evidence="5 6">
    <name type="scientific">Amycolatopsis rhabdoformis</name>
    <dbReference type="NCBI Taxonomy" id="1448059"/>
    <lineage>
        <taxon>Bacteria</taxon>
        <taxon>Bacillati</taxon>
        <taxon>Actinomycetota</taxon>
        <taxon>Actinomycetes</taxon>
        <taxon>Pseudonocardiales</taxon>
        <taxon>Pseudonocardiaceae</taxon>
        <taxon>Amycolatopsis</taxon>
    </lineage>
</organism>
<name>A0ABZ1IHK9_9PSEU</name>
<keyword evidence="2" id="KW-0732">Signal</keyword>
<evidence type="ECO:0000313" key="6">
    <source>
        <dbReference type="Proteomes" id="UP001330812"/>
    </source>
</evidence>
<feature type="domain" description="Mammalian cell entry C-terminal" evidence="4">
    <location>
        <begin position="127"/>
        <end position="314"/>
    </location>
</feature>
<feature type="region of interest" description="Disordered" evidence="1">
    <location>
        <begin position="358"/>
        <end position="377"/>
    </location>
</feature>
<dbReference type="Pfam" id="PF11887">
    <property type="entry name" value="Mce4_CUP1"/>
    <property type="match status" value="1"/>
</dbReference>
<protein>
    <submittedName>
        <fullName evidence="5">MCE family protein</fullName>
    </submittedName>
</protein>
<proteinExistence type="predicted"/>
<dbReference type="PROSITE" id="PS51257">
    <property type="entry name" value="PROKAR_LIPOPROTEIN"/>
    <property type="match status" value="1"/>
</dbReference>
<dbReference type="InterPro" id="IPR024516">
    <property type="entry name" value="Mce_C"/>
</dbReference>
<dbReference type="Pfam" id="PF02470">
    <property type="entry name" value="MlaD"/>
    <property type="match status" value="1"/>
</dbReference>
<evidence type="ECO:0000256" key="2">
    <source>
        <dbReference type="SAM" id="SignalP"/>
    </source>
</evidence>
<dbReference type="InterPro" id="IPR003399">
    <property type="entry name" value="Mce/MlaD"/>
</dbReference>
<feature type="chain" id="PRO_5045781197" evidence="2">
    <location>
        <begin position="22"/>
        <end position="388"/>
    </location>
</feature>
<evidence type="ECO:0000256" key="1">
    <source>
        <dbReference type="SAM" id="MobiDB-lite"/>
    </source>
</evidence>
<feature type="signal peptide" evidence="2">
    <location>
        <begin position="1"/>
        <end position="21"/>
    </location>
</feature>
<gene>
    <name evidence="5" type="ORF">VSH64_17955</name>
</gene>
<evidence type="ECO:0000313" key="5">
    <source>
        <dbReference type="EMBL" id="WSE33960.1"/>
    </source>
</evidence>
<dbReference type="RefSeq" id="WP_326836758.1">
    <property type="nucleotide sequence ID" value="NZ_CP142149.1"/>
</dbReference>
<sequence>MNRMRVLALGSVCLLVSGCGAGDYSGLYDAPLPGGADAGDHPYHVTVQFPDVLDLVPHAALKVDDVPVGSVDSVDLGDDGWTVQVRLTVNGDVHLPANADAQLVQSSLLGEKYVALSPPATGKPAGALADGAVITADRTNRYPEVEEVLGALSLLLNGGGVEQIRTISQELTKALKGNEGELRGLLSSVDSLVSALDAQRGTIVRALDGLDRLATTLKGQRDNLGRALSDLGPGLQVLEQERGQLVGMLQALTSLSGVTVDTVQRSQADLVADLRALAPTLDQLTKTGQDIPRSLDYLLTFPFNTKSLDAIRGDYTNFTAKVDLDLDSVLPNILGAPRLPVSVLGSLPPGSPVLPLPGTAVPAGPSTPPQQPGAPGLGGVLGAILGGL</sequence>
<dbReference type="InterPro" id="IPR052336">
    <property type="entry name" value="MlaD_Phospholipid_Transporter"/>
</dbReference>
<dbReference type="NCBIfam" id="TIGR00996">
    <property type="entry name" value="Mtu_fam_mce"/>
    <property type="match status" value="1"/>
</dbReference>
<dbReference type="InterPro" id="IPR005693">
    <property type="entry name" value="Mce"/>
</dbReference>
<evidence type="ECO:0000259" key="4">
    <source>
        <dbReference type="Pfam" id="PF11887"/>
    </source>
</evidence>
<dbReference type="PANTHER" id="PTHR33371:SF15">
    <property type="entry name" value="LIPOPROTEIN LPRN"/>
    <property type="match status" value="1"/>
</dbReference>
<accession>A0ABZ1IHK9</accession>
<dbReference type="EMBL" id="CP142149">
    <property type="protein sequence ID" value="WSE33960.1"/>
    <property type="molecule type" value="Genomic_DNA"/>
</dbReference>
<evidence type="ECO:0000259" key="3">
    <source>
        <dbReference type="Pfam" id="PF02470"/>
    </source>
</evidence>